<feature type="non-terminal residue" evidence="9">
    <location>
        <position position="1"/>
    </location>
</feature>
<evidence type="ECO:0000256" key="6">
    <source>
        <dbReference type="SAM" id="MobiDB-lite"/>
    </source>
</evidence>
<evidence type="ECO:0000256" key="5">
    <source>
        <dbReference type="ARBA" id="ARBA00023136"/>
    </source>
</evidence>
<gene>
    <name evidence="9" type="ORF">BOX15_Mlig012869g2</name>
</gene>
<dbReference type="GO" id="GO:0006644">
    <property type="term" value="P:phospholipid metabolic process"/>
    <property type="evidence" value="ECO:0007669"/>
    <property type="project" value="InterPro"/>
</dbReference>
<name>A0A267DST5_9PLAT</name>
<protein>
    <recommendedName>
        <fullName evidence="8">Phosphatidic acid phosphatase type 2/haloperoxidase domain-containing protein</fullName>
    </recommendedName>
</protein>
<comment type="caution">
    <text evidence="9">The sequence shown here is derived from an EMBL/GenBank/DDBJ whole genome shotgun (WGS) entry which is preliminary data.</text>
</comment>
<evidence type="ECO:0000259" key="8">
    <source>
        <dbReference type="SMART" id="SM00014"/>
    </source>
</evidence>
<keyword evidence="4 7" id="KW-1133">Transmembrane helix</keyword>
<dbReference type="SMART" id="SM00014">
    <property type="entry name" value="acidPPc"/>
    <property type="match status" value="1"/>
</dbReference>
<evidence type="ECO:0000313" key="9">
    <source>
        <dbReference type="EMBL" id="PAA51737.1"/>
    </source>
</evidence>
<comment type="subcellular location">
    <subcellularLocation>
        <location evidence="1">Membrane</location>
        <topology evidence="1">Multi-pass membrane protein</topology>
    </subcellularLocation>
</comment>
<keyword evidence="10" id="KW-1185">Reference proteome</keyword>
<evidence type="ECO:0000256" key="2">
    <source>
        <dbReference type="ARBA" id="ARBA00008816"/>
    </source>
</evidence>
<keyword evidence="5 7" id="KW-0472">Membrane</keyword>
<dbReference type="InterPro" id="IPR036938">
    <property type="entry name" value="PAP2/HPO_sf"/>
</dbReference>
<dbReference type="Pfam" id="PF01569">
    <property type="entry name" value="PAP2"/>
    <property type="match status" value="1"/>
</dbReference>
<organism evidence="9 10">
    <name type="scientific">Macrostomum lignano</name>
    <dbReference type="NCBI Taxonomy" id="282301"/>
    <lineage>
        <taxon>Eukaryota</taxon>
        <taxon>Metazoa</taxon>
        <taxon>Spiralia</taxon>
        <taxon>Lophotrochozoa</taxon>
        <taxon>Platyhelminthes</taxon>
        <taxon>Rhabditophora</taxon>
        <taxon>Macrostomorpha</taxon>
        <taxon>Macrostomida</taxon>
        <taxon>Macrostomidae</taxon>
        <taxon>Macrostomum</taxon>
    </lineage>
</organism>
<dbReference type="InterPro" id="IPR000326">
    <property type="entry name" value="PAP2/HPO"/>
</dbReference>
<feature type="transmembrane region" description="Helical" evidence="7">
    <location>
        <begin position="259"/>
        <end position="282"/>
    </location>
</feature>
<reference evidence="9 10" key="1">
    <citation type="submission" date="2017-06" db="EMBL/GenBank/DDBJ databases">
        <title>A platform for efficient transgenesis in Macrostomum lignano, a flatworm model organism for stem cell research.</title>
        <authorList>
            <person name="Berezikov E."/>
        </authorList>
    </citation>
    <scope>NUCLEOTIDE SEQUENCE [LARGE SCALE GENOMIC DNA]</scope>
    <source>
        <strain evidence="9">DV1</strain>
        <tissue evidence="9">Whole organism</tissue>
    </source>
</reference>
<dbReference type="PANTHER" id="PTHR10165">
    <property type="entry name" value="LIPID PHOSPHATE PHOSPHATASE"/>
    <property type="match status" value="1"/>
</dbReference>
<feature type="transmembrane region" description="Helical" evidence="7">
    <location>
        <begin position="115"/>
        <end position="134"/>
    </location>
</feature>
<dbReference type="OrthoDB" id="8907274at2759"/>
<evidence type="ECO:0000256" key="1">
    <source>
        <dbReference type="ARBA" id="ARBA00004141"/>
    </source>
</evidence>
<sequence>GDGRSKPAASHAATQRAPPVPLNRLARGRPAVRGGAFDRAALGRRPFRREFFCTDESIAYPYRKDTVPFAPAVGGGIAVAVATILVVEALRLLCDQPAARGQLTDCLQRCLSERSAGFVSALLRALYAGVFGLLCTELVTVAGKLGFGRQRPHFLAVCQLLNASACRPGLLLSPLEACRAATVAPKALDEASMSFPSGHSSFSMFVAVFLALYLQARLGFRHPMHPVKNVCQLALLALAGFVCGSRVSDYHHHWSDVLAGASIGALFGFLMSLNFAVGLSIYRPLRLVDCDGVGGGASYELVGSADISKAGDDPSAAADADALP</sequence>
<accession>A0A267DST5</accession>
<proteinExistence type="inferred from homology"/>
<dbReference type="InterPro" id="IPR043216">
    <property type="entry name" value="PAP-like"/>
</dbReference>
<feature type="transmembrane region" description="Helical" evidence="7">
    <location>
        <begin position="230"/>
        <end position="247"/>
    </location>
</feature>
<feature type="domain" description="Phosphatidic acid phosphatase type 2/haloperoxidase" evidence="8">
    <location>
        <begin position="122"/>
        <end position="272"/>
    </location>
</feature>
<keyword evidence="3 7" id="KW-0812">Transmembrane</keyword>
<dbReference type="AlphaFoldDB" id="A0A267DST5"/>
<feature type="transmembrane region" description="Helical" evidence="7">
    <location>
        <begin position="200"/>
        <end position="218"/>
    </location>
</feature>
<feature type="transmembrane region" description="Helical" evidence="7">
    <location>
        <begin position="69"/>
        <end position="94"/>
    </location>
</feature>
<evidence type="ECO:0000313" key="10">
    <source>
        <dbReference type="Proteomes" id="UP000215902"/>
    </source>
</evidence>
<dbReference type="GO" id="GO:0008195">
    <property type="term" value="F:phosphatidate phosphatase activity"/>
    <property type="evidence" value="ECO:0007669"/>
    <property type="project" value="TreeGrafter"/>
</dbReference>
<dbReference type="STRING" id="282301.A0A267DST5"/>
<dbReference type="Gene3D" id="1.20.144.10">
    <property type="entry name" value="Phosphatidic acid phosphatase type 2/haloperoxidase"/>
    <property type="match status" value="1"/>
</dbReference>
<dbReference type="SUPFAM" id="SSF48317">
    <property type="entry name" value="Acid phosphatase/Vanadium-dependent haloperoxidase"/>
    <property type="match status" value="1"/>
</dbReference>
<dbReference type="Proteomes" id="UP000215902">
    <property type="component" value="Unassembled WGS sequence"/>
</dbReference>
<feature type="region of interest" description="Disordered" evidence="6">
    <location>
        <begin position="1"/>
        <end position="25"/>
    </location>
</feature>
<comment type="similarity">
    <text evidence="2">Belongs to the PA-phosphatase related phosphoesterase family.</text>
</comment>
<dbReference type="GO" id="GO:0046839">
    <property type="term" value="P:phospholipid dephosphorylation"/>
    <property type="evidence" value="ECO:0007669"/>
    <property type="project" value="TreeGrafter"/>
</dbReference>
<evidence type="ECO:0000256" key="4">
    <source>
        <dbReference type="ARBA" id="ARBA00022989"/>
    </source>
</evidence>
<evidence type="ECO:0000256" key="7">
    <source>
        <dbReference type="SAM" id="Phobius"/>
    </source>
</evidence>
<dbReference type="EMBL" id="NIVC01003369">
    <property type="protein sequence ID" value="PAA51737.1"/>
    <property type="molecule type" value="Genomic_DNA"/>
</dbReference>
<dbReference type="GO" id="GO:0005886">
    <property type="term" value="C:plasma membrane"/>
    <property type="evidence" value="ECO:0007669"/>
    <property type="project" value="TreeGrafter"/>
</dbReference>
<evidence type="ECO:0000256" key="3">
    <source>
        <dbReference type="ARBA" id="ARBA00022692"/>
    </source>
</evidence>
<dbReference type="GO" id="GO:0007165">
    <property type="term" value="P:signal transduction"/>
    <property type="evidence" value="ECO:0007669"/>
    <property type="project" value="TreeGrafter"/>
</dbReference>
<dbReference type="PANTHER" id="PTHR10165:SF103">
    <property type="entry name" value="PHOSPHOLIPID PHOSPHATASE HOMOLOG 1.2 HOMOLOG"/>
    <property type="match status" value="1"/>
</dbReference>